<feature type="transmembrane region" description="Helical" evidence="5">
    <location>
        <begin position="404"/>
        <end position="422"/>
    </location>
</feature>
<comment type="caution">
    <text evidence="7">The sequence shown here is derived from an EMBL/GenBank/DDBJ whole genome shotgun (WGS) entry which is preliminary data.</text>
</comment>
<evidence type="ECO:0000256" key="2">
    <source>
        <dbReference type="ARBA" id="ARBA00022692"/>
    </source>
</evidence>
<evidence type="ECO:0000256" key="3">
    <source>
        <dbReference type="ARBA" id="ARBA00022989"/>
    </source>
</evidence>
<evidence type="ECO:0000256" key="5">
    <source>
        <dbReference type="SAM" id="Phobius"/>
    </source>
</evidence>
<dbReference type="EMBL" id="JAZHGC010000008">
    <property type="protein sequence ID" value="MEM5286441.1"/>
    <property type="molecule type" value="Genomic_DNA"/>
</dbReference>
<feature type="transmembrane region" description="Helical" evidence="5">
    <location>
        <begin position="334"/>
        <end position="351"/>
    </location>
</feature>
<dbReference type="PROSITE" id="PS00217">
    <property type="entry name" value="SUGAR_TRANSPORT_2"/>
    <property type="match status" value="1"/>
</dbReference>
<evidence type="ECO:0000256" key="1">
    <source>
        <dbReference type="ARBA" id="ARBA00004141"/>
    </source>
</evidence>
<dbReference type="InterPro" id="IPR036259">
    <property type="entry name" value="MFS_trans_sf"/>
</dbReference>
<dbReference type="Pfam" id="PF07690">
    <property type="entry name" value="MFS_1"/>
    <property type="match status" value="1"/>
</dbReference>
<evidence type="ECO:0000256" key="4">
    <source>
        <dbReference type="ARBA" id="ARBA00023136"/>
    </source>
</evidence>
<dbReference type="InterPro" id="IPR011701">
    <property type="entry name" value="MFS"/>
</dbReference>
<dbReference type="PROSITE" id="PS50850">
    <property type="entry name" value="MFS"/>
    <property type="match status" value="1"/>
</dbReference>
<protein>
    <submittedName>
        <fullName evidence="7">MFS transporter</fullName>
    </submittedName>
</protein>
<dbReference type="PANTHER" id="PTHR23508">
    <property type="entry name" value="CARBOXYLIC ACID TRANSPORTER PROTEIN HOMOLOG"/>
    <property type="match status" value="1"/>
</dbReference>
<dbReference type="InterPro" id="IPR020846">
    <property type="entry name" value="MFS_dom"/>
</dbReference>
<feature type="transmembrane region" description="Helical" evidence="5">
    <location>
        <begin position="62"/>
        <end position="85"/>
    </location>
</feature>
<accession>A0ABU9QAH2</accession>
<dbReference type="PANTHER" id="PTHR23508:SF10">
    <property type="entry name" value="CARBOXYLIC ACID TRANSPORTER PROTEIN HOMOLOG"/>
    <property type="match status" value="1"/>
</dbReference>
<feature type="transmembrane region" description="Helical" evidence="5">
    <location>
        <begin position="305"/>
        <end position="327"/>
    </location>
</feature>
<dbReference type="SUPFAM" id="SSF103473">
    <property type="entry name" value="MFS general substrate transporter"/>
    <property type="match status" value="1"/>
</dbReference>
<feature type="domain" description="Major facilitator superfamily (MFS) profile" evidence="6">
    <location>
        <begin position="28"/>
        <end position="451"/>
    </location>
</feature>
<dbReference type="InterPro" id="IPR005829">
    <property type="entry name" value="Sugar_transporter_CS"/>
</dbReference>
<dbReference type="Gene3D" id="1.20.1250.20">
    <property type="entry name" value="MFS general substrate transporter like domains"/>
    <property type="match status" value="1"/>
</dbReference>
<evidence type="ECO:0000313" key="7">
    <source>
        <dbReference type="EMBL" id="MEM5286441.1"/>
    </source>
</evidence>
<feature type="transmembrane region" description="Helical" evidence="5">
    <location>
        <begin position="271"/>
        <end position="293"/>
    </location>
</feature>
<evidence type="ECO:0000313" key="8">
    <source>
        <dbReference type="Proteomes" id="UP001494588"/>
    </source>
</evidence>
<name>A0ABU9QAH2_9BURK</name>
<gene>
    <name evidence="7" type="ORF">V4C55_12030</name>
</gene>
<comment type="subcellular location">
    <subcellularLocation>
        <location evidence="1">Membrane</location>
        <topology evidence="1">Multi-pass membrane protein</topology>
    </subcellularLocation>
</comment>
<feature type="transmembrane region" description="Helical" evidence="5">
    <location>
        <begin position="97"/>
        <end position="116"/>
    </location>
</feature>
<sequence>MKAENLAGAVNAAGRLERLPLTRYQRGIFLIIATAWLFDSMDLAAMTFVLGSIKTEFGLSTAAAGFVASSSLFGMFIGAALAGILSDRFGRKPVFQFSMVIWGVGSLLCGLCANASQLVGARVLLGVGMGMELPIALTLVSEFLPTRVRGKYSAILEGFLPVGFVAAGILIYFLMPVTGWRGVFIALAAPSLLLLVIRRAVPESPRWLETVGRNADAERTVSAIEEKVRRRSGMMTLPPIAKIPEALGVGRHSTLEILAELWRAPYAKRTLMLWVVWFFTLLGYYGLTSWLGALLQAAGYQATKSVFYTIIISTAGIPGFFFAAWLLEAWGRKKAAISMLLGSALTAYIYGQCAALKMPIGAVVAAGLAMQFFFFGMWCVIYAYTPELYPTRARATGAGMASSIGRLGSIIGPYAIGVALPVTGQGGIFAMGAVCFLISAITIAVLGQETRGISLEEVSR</sequence>
<feature type="transmembrane region" description="Helical" evidence="5">
    <location>
        <begin position="428"/>
        <end position="447"/>
    </location>
</feature>
<feature type="transmembrane region" description="Helical" evidence="5">
    <location>
        <begin position="28"/>
        <end position="50"/>
    </location>
</feature>
<keyword evidence="4 5" id="KW-0472">Membrane</keyword>
<feature type="transmembrane region" description="Helical" evidence="5">
    <location>
        <begin position="122"/>
        <end position="140"/>
    </location>
</feature>
<dbReference type="CDD" id="cd17316">
    <property type="entry name" value="MFS_SV2_like"/>
    <property type="match status" value="1"/>
</dbReference>
<keyword evidence="2 5" id="KW-0812">Transmembrane</keyword>
<keyword evidence="8" id="KW-1185">Reference proteome</keyword>
<proteinExistence type="predicted"/>
<dbReference type="Proteomes" id="UP001494588">
    <property type="component" value="Unassembled WGS sequence"/>
</dbReference>
<dbReference type="PROSITE" id="PS00216">
    <property type="entry name" value="SUGAR_TRANSPORT_1"/>
    <property type="match status" value="2"/>
</dbReference>
<feature type="transmembrane region" description="Helical" evidence="5">
    <location>
        <begin position="180"/>
        <end position="197"/>
    </location>
</feature>
<reference evidence="7 8" key="1">
    <citation type="submission" date="2024-01" db="EMBL/GenBank/DDBJ databases">
        <title>The diversity of rhizobia nodulating Mimosa spp. in eleven states of Brazil covering several biomes is determined by host plant, location, and edaphic factors.</title>
        <authorList>
            <person name="Rouws L."/>
            <person name="Barauna A."/>
            <person name="Beukes C."/>
            <person name="De Faria S.M."/>
            <person name="Gross E."/>
            <person name="Dos Reis Junior F.B."/>
            <person name="Simon M."/>
            <person name="Maluk M."/>
            <person name="Odee D.W."/>
            <person name="Kenicer G."/>
            <person name="Young J.P.W."/>
            <person name="Reis V.M."/>
            <person name="Zilli J."/>
            <person name="James E.K."/>
        </authorList>
    </citation>
    <scope>NUCLEOTIDE SEQUENCE [LARGE SCALE GENOMIC DNA]</scope>
    <source>
        <strain evidence="7 8">JPY77</strain>
    </source>
</reference>
<feature type="transmembrane region" description="Helical" evidence="5">
    <location>
        <begin position="363"/>
        <end position="384"/>
    </location>
</feature>
<keyword evidence="3 5" id="KW-1133">Transmembrane helix</keyword>
<evidence type="ECO:0000259" key="6">
    <source>
        <dbReference type="PROSITE" id="PS50850"/>
    </source>
</evidence>
<organism evidence="7 8">
    <name type="scientific">Paraburkholderia sabiae</name>
    <dbReference type="NCBI Taxonomy" id="273251"/>
    <lineage>
        <taxon>Bacteria</taxon>
        <taxon>Pseudomonadati</taxon>
        <taxon>Pseudomonadota</taxon>
        <taxon>Betaproteobacteria</taxon>
        <taxon>Burkholderiales</taxon>
        <taxon>Burkholderiaceae</taxon>
        <taxon>Paraburkholderia</taxon>
    </lineage>
</organism>
<feature type="transmembrane region" description="Helical" evidence="5">
    <location>
        <begin position="152"/>
        <end position="174"/>
    </location>
</feature>
<dbReference type="RefSeq" id="WP_201650247.1">
    <property type="nucleotide sequence ID" value="NZ_CAJHCS010000007.1"/>
</dbReference>